<gene>
    <name evidence="2" type="ORF">EVAR_91425_1</name>
</gene>
<dbReference type="EMBL" id="BGZK01000701">
    <property type="protein sequence ID" value="GBP56773.1"/>
    <property type="molecule type" value="Genomic_DNA"/>
</dbReference>
<dbReference type="Proteomes" id="UP000299102">
    <property type="component" value="Unassembled WGS sequence"/>
</dbReference>
<evidence type="ECO:0000256" key="1">
    <source>
        <dbReference type="SAM" id="MobiDB-lite"/>
    </source>
</evidence>
<keyword evidence="3" id="KW-1185">Reference proteome</keyword>
<organism evidence="2 3">
    <name type="scientific">Eumeta variegata</name>
    <name type="common">Bagworm moth</name>
    <name type="synonym">Eumeta japonica</name>
    <dbReference type="NCBI Taxonomy" id="151549"/>
    <lineage>
        <taxon>Eukaryota</taxon>
        <taxon>Metazoa</taxon>
        <taxon>Ecdysozoa</taxon>
        <taxon>Arthropoda</taxon>
        <taxon>Hexapoda</taxon>
        <taxon>Insecta</taxon>
        <taxon>Pterygota</taxon>
        <taxon>Neoptera</taxon>
        <taxon>Endopterygota</taxon>
        <taxon>Lepidoptera</taxon>
        <taxon>Glossata</taxon>
        <taxon>Ditrysia</taxon>
        <taxon>Tineoidea</taxon>
        <taxon>Psychidae</taxon>
        <taxon>Oiketicinae</taxon>
        <taxon>Eumeta</taxon>
    </lineage>
</organism>
<proteinExistence type="predicted"/>
<feature type="compositionally biased region" description="Low complexity" evidence="1">
    <location>
        <begin position="58"/>
        <end position="67"/>
    </location>
</feature>
<comment type="caution">
    <text evidence="2">The sequence shown here is derived from an EMBL/GenBank/DDBJ whole genome shotgun (WGS) entry which is preliminary data.</text>
</comment>
<dbReference type="AlphaFoldDB" id="A0A4C1X0T4"/>
<protein>
    <submittedName>
        <fullName evidence="2">Uncharacterized protein</fullName>
    </submittedName>
</protein>
<evidence type="ECO:0000313" key="3">
    <source>
        <dbReference type="Proteomes" id="UP000299102"/>
    </source>
</evidence>
<evidence type="ECO:0000313" key="2">
    <source>
        <dbReference type="EMBL" id="GBP56773.1"/>
    </source>
</evidence>
<name>A0A4C1X0T4_EUMVA</name>
<feature type="compositionally biased region" description="Basic and acidic residues" evidence="1">
    <location>
        <begin position="72"/>
        <end position="82"/>
    </location>
</feature>
<feature type="region of interest" description="Disordered" evidence="1">
    <location>
        <begin position="56"/>
        <end position="82"/>
    </location>
</feature>
<sequence length="82" mass="9391">MSHEQNTQGKPKPIQFLFATRDPDNKIQHRLRVSHRPPARRCPIILSVHRQFAMNTSRARAGAAARPARPPTQRDSDVTRRS</sequence>
<accession>A0A4C1X0T4</accession>
<reference evidence="2 3" key="1">
    <citation type="journal article" date="2019" name="Commun. Biol.">
        <title>The bagworm genome reveals a unique fibroin gene that provides high tensile strength.</title>
        <authorList>
            <person name="Kono N."/>
            <person name="Nakamura H."/>
            <person name="Ohtoshi R."/>
            <person name="Tomita M."/>
            <person name="Numata K."/>
            <person name="Arakawa K."/>
        </authorList>
    </citation>
    <scope>NUCLEOTIDE SEQUENCE [LARGE SCALE GENOMIC DNA]</scope>
</reference>